<dbReference type="CDD" id="cd04187">
    <property type="entry name" value="DPM1_like_bac"/>
    <property type="match status" value="1"/>
</dbReference>
<evidence type="ECO:0000256" key="3">
    <source>
        <dbReference type="ARBA" id="ARBA00022679"/>
    </source>
</evidence>
<organism evidence="9 10">
    <name type="scientific">Levilactobacillus acidifarinae DSM 19394 = JCM 15949</name>
    <dbReference type="NCBI Taxonomy" id="1423715"/>
    <lineage>
        <taxon>Bacteria</taxon>
        <taxon>Bacillati</taxon>
        <taxon>Bacillota</taxon>
        <taxon>Bacilli</taxon>
        <taxon>Lactobacillales</taxon>
        <taxon>Lactobacillaceae</taxon>
        <taxon>Levilactobacillus</taxon>
    </lineage>
</organism>
<evidence type="ECO:0000256" key="1">
    <source>
        <dbReference type="ARBA" id="ARBA00004141"/>
    </source>
</evidence>
<dbReference type="InterPro" id="IPR001173">
    <property type="entry name" value="Glyco_trans_2-like"/>
</dbReference>
<keyword evidence="10" id="KW-1185">Reference proteome</keyword>
<dbReference type="Gene3D" id="3.90.550.10">
    <property type="entry name" value="Spore Coat Polysaccharide Biosynthesis Protein SpsA, Chain A"/>
    <property type="match status" value="1"/>
</dbReference>
<proteinExistence type="predicted"/>
<dbReference type="Pfam" id="PF00535">
    <property type="entry name" value="Glycos_transf_2"/>
    <property type="match status" value="1"/>
</dbReference>
<comment type="caution">
    <text evidence="9">The sequence shown here is derived from an EMBL/GenBank/DDBJ whole genome shotgun (WGS) entry which is preliminary data.</text>
</comment>
<evidence type="ECO:0000256" key="6">
    <source>
        <dbReference type="ARBA" id="ARBA00023136"/>
    </source>
</evidence>
<dbReference type="PANTHER" id="PTHR48090:SF1">
    <property type="entry name" value="PROPHAGE BACTOPRENOL GLUCOSYL TRANSFERASE HOMOLOG"/>
    <property type="match status" value="1"/>
</dbReference>
<evidence type="ECO:0000256" key="5">
    <source>
        <dbReference type="ARBA" id="ARBA00022989"/>
    </source>
</evidence>
<comment type="subcellular location">
    <subcellularLocation>
        <location evidence="1">Membrane</location>
        <topology evidence="1">Multi-pass membrane protein</topology>
    </subcellularLocation>
</comment>
<dbReference type="STRING" id="1423715.FD25_GL000401"/>
<accession>A0A0R1LSP4</accession>
<dbReference type="PATRIC" id="fig|1423715.3.peg.417"/>
<evidence type="ECO:0000313" key="10">
    <source>
        <dbReference type="Proteomes" id="UP000051955"/>
    </source>
</evidence>
<keyword evidence="2" id="KW-0328">Glycosyltransferase</keyword>
<dbReference type="InterPro" id="IPR050256">
    <property type="entry name" value="Glycosyltransferase_2"/>
</dbReference>
<sequence>MPQTAKVLLASLAQLRQQQQISVHSQLILVDDGSHDQTWAVIRRLEAQNDNVFGVRFSRNFGHQNALLAGMQAADSLSDIVLTLDADLQDDPRLIPAMVACYRAGNDVVLGVRDDRQTDRWAKRWSAERFYGLLTKLGVPIVPNHADYRLLSHRALQALLQYHERNLFLRGIVPQLGFPTTRVYYHRQPRVAGHSKYTLKKMLALAQTGVLSFSNAPLRWILGTGVGLSVVSAVSLAVILGHDWWQGALSWNPLFSGLGVLSGLQLLGIGLVGAYVGQVLTEVQHRPRYVVAQNDVPNHRTVAVPATRVLQPSQKGQPF</sequence>
<dbReference type="EMBL" id="AZDV01000026">
    <property type="protein sequence ID" value="KRK94439.1"/>
    <property type="molecule type" value="Genomic_DNA"/>
</dbReference>
<feature type="transmembrane region" description="Helical" evidence="7">
    <location>
        <begin position="220"/>
        <end position="242"/>
    </location>
</feature>
<evidence type="ECO:0000256" key="2">
    <source>
        <dbReference type="ARBA" id="ARBA00022676"/>
    </source>
</evidence>
<keyword evidence="3 9" id="KW-0808">Transferase</keyword>
<gene>
    <name evidence="9" type="ORF">FD25_GL000401</name>
</gene>
<keyword evidence="5 7" id="KW-1133">Transmembrane helix</keyword>
<dbReference type="Proteomes" id="UP000051955">
    <property type="component" value="Unassembled WGS sequence"/>
</dbReference>
<dbReference type="GO" id="GO:0005886">
    <property type="term" value="C:plasma membrane"/>
    <property type="evidence" value="ECO:0007669"/>
    <property type="project" value="TreeGrafter"/>
</dbReference>
<reference evidence="9 10" key="1">
    <citation type="journal article" date="2015" name="Genome Announc.">
        <title>Expanding the biotechnology potential of lactobacilli through comparative genomics of 213 strains and associated genera.</title>
        <authorList>
            <person name="Sun Z."/>
            <person name="Harris H.M."/>
            <person name="McCann A."/>
            <person name="Guo C."/>
            <person name="Argimon S."/>
            <person name="Zhang W."/>
            <person name="Yang X."/>
            <person name="Jeffery I.B."/>
            <person name="Cooney J.C."/>
            <person name="Kagawa T.F."/>
            <person name="Liu W."/>
            <person name="Song Y."/>
            <person name="Salvetti E."/>
            <person name="Wrobel A."/>
            <person name="Rasinkangas P."/>
            <person name="Parkhill J."/>
            <person name="Rea M.C."/>
            <person name="O'Sullivan O."/>
            <person name="Ritari J."/>
            <person name="Douillard F.P."/>
            <person name="Paul Ross R."/>
            <person name="Yang R."/>
            <person name="Briner A.E."/>
            <person name="Felis G.E."/>
            <person name="de Vos W.M."/>
            <person name="Barrangou R."/>
            <person name="Klaenhammer T.R."/>
            <person name="Caufield P.W."/>
            <person name="Cui Y."/>
            <person name="Zhang H."/>
            <person name="O'Toole P.W."/>
        </authorList>
    </citation>
    <scope>NUCLEOTIDE SEQUENCE [LARGE SCALE GENOMIC DNA]</scope>
    <source>
        <strain evidence="9 10">DSM 19394</strain>
    </source>
</reference>
<name>A0A0R1LSP4_9LACO</name>
<protein>
    <submittedName>
        <fullName evidence="9">Glycosyltransferase</fullName>
    </submittedName>
</protein>
<dbReference type="GO" id="GO:0016757">
    <property type="term" value="F:glycosyltransferase activity"/>
    <property type="evidence" value="ECO:0007669"/>
    <property type="project" value="UniProtKB-KW"/>
</dbReference>
<keyword evidence="6 7" id="KW-0472">Membrane</keyword>
<keyword evidence="4 7" id="KW-0812">Transmembrane</keyword>
<dbReference type="SUPFAM" id="SSF53448">
    <property type="entry name" value="Nucleotide-diphospho-sugar transferases"/>
    <property type="match status" value="1"/>
</dbReference>
<dbReference type="PANTHER" id="PTHR48090">
    <property type="entry name" value="UNDECAPRENYL-PHOSPHATE 4-DEOXY-4-FORMAMIDO-L-ARABINOSE TRANSFERASE-RELATED"/>
    <property type="match status" value="1"/>
</dbReference>
<evidence type="ECO:0000256" key="7">
    <source>
        <dbReference type="SAM" id="Phobius"/>
    </source>
</evidence>
<evidence type="ECO:0000313" key="9">
    <source>
        <dbReference type="EMBL" id="KRK94439.1"/>
    </source>
</evidence>
<dbReference type="InterPro" id="IPR029044">
    <property type="entry name" value="Nucleotide-diphossugar_trans"/>
</dbReference>
<feature type="transmembrane region" description="Helical" evidence="7">
    <location>
        <begin position="254"/>
        <end position="276"/>
    </location>
</feature>
<feature type="domain" description="Glycosyltransferase 2-like" evidence="8">
    <location>
        <begin position="5"/>
        <end position="136"/>
    </location>
</feature>
<evidence type="ECO:0000256" key="4">
    <source>
        <dbReference type="ARBA" id="ARBA00022692"/>
    </source>
</evidence>
<dbReference type="AlphaFoldDB" id="A0A0R1LSP4"/>
<evidence type="ECO:0000259" key="8">
    <source>
        <dbReference type="Pfam" id="PF00535"/>
    </source>
</evidence>